<feature type="chain" id="PRO_5047531604" evidence="1">
    <location>
        <begin position="22"/>
        <end position="332"/>
    </location>
</feature>
<evidence type="ECO:0000313" key="3">
    <source>
        <dbReference type="EMBL" id="MDK2593659.1"/>
    </source>
</evidence>
<keyword evidence="4" id="KW-1185">Reference proteome</keyword>
<organism evidence="3 4">
    <name type="scientific">Pseudoalteromonas obscura</name>
    <dbReference type="NCBI Taxonomy" id="3048491"/>
    <lineage>
        <taxon>Bacteria</taxon>
        <taxon>Pseudomonadati</taxon>
        <taxon>Pseudomonadota</taxon>
        <taxon>Gammaproteobacteria</taxon>
        <taxon>Alteromonadales</taxon>
        <taxon>Pseudoalteromonadaceae</taxon>
        <taxon>Pseudoalteromonas</taxon>
    </lineage>
</organism>
<keyword evidence="1" id="KW-0732">Signal</keyword>
<evidence type="ECO:0000313" key="4">
    <source>
        <dbReference type="Proteomes" id="UP001231915"/>
    </source>
</evidence>
<protein>
    <submittedName>
        <fullName evidence="3">ChaN family lipoprotein</fullName>
    </submittedName>
</protein>
<dbReference type="EMBL" id="JASJUT010000001">
    <property type="protein sequence ID" value="MDK2593659.1"/>
    <property type="molecule type" value="Genomic_DNA"/>
</dbReference>
<dbReference type="Proteomes" id="UP001231915">
    <property type="component" value="Unassembled WGS sequence"/>
</dbReference>
<reference evidence="3 4" key="1">
    <citation type="submission" date="2023-05" db="EMBL/GenBank/DDBJ databases">
        <title>Pseudoalteromonas ardens sp. nov., Pseudoalteromonas obscura sp. nov., and Pseudoalteromonas umbrosa sp. nov., isolated from the coral Montipora capitata.</title>
        <authorList>
            <person name="Thomas E.M."/>
            <person name="Smith E.M."/>
            <person name="Papke E."/>
            <person name="Shlafstein M.D."/>
            <person name="Oline D.K."/>
            <person name="Videau P."/>
            <person name="Saw J.H."/>
            <person name="Strangman W.K."/>
            <person name="Ushijima B."/>
        </authorList>
    </citation>
    <scope>NUCLEOTIDE SEQUENCE [LARGE SCALE GENOMIC DNA]</scope>
    <source>
        <strain evidence="3 4">P94</strain>
    </source>
</reference>
<keyword evidence="3" id="KW-0449">Lipoprotein</keyword>
<feature type="domain" description="Haem-binding uptake Tiki superfamily ChaN" evidence="2">
    <location>
        <begin position="59"/>
        <end position="268"/>
    </location>
</feature>
<evidence type="ECO:0000259" key="2">
    <source>
        <dbReference type="Pfam" id="PF04187"/>
    </source>
</evidence>
<name>A0ABT7EFY6_9GAMM</name>
<dbReference type="InterPro" id="IPR016773">
    <property type="entry name" value="Fe3_uptake_reg_CjrA_prd"/>
</dbReference>
<proteinExistence type="predicted"/>
<accession>A0ABT7EFY6</accession>
<dbReference type="CDD" id="cd14727">
    <property type="entry name" value="ChanN-like"/>
    <property type="match status" value="1"/>
</dbReference>
<dbReference type="Gene3D" id="3.40.50.11550">
    <property type="match status" value="1"/>
</dbReference>
<dbReference type="PIRSF" id="PIRSF020419">
    <property type="entry name" value="Fe_uptake_reg_CjrA_prd"/>
    <property type="match status" value="1"/>
</dbReference>
<evidence type="ECO:0000256" key="1">
    <source>
        <dbReference type="SAM" id="SignalP"/>
    </source>
</evidence>
<gene>
    <name evidence="3" type="ORF">QNM18_01090</name>
</gene>
<feature type="signal peptide" evidence="1">
    <location>
        <begin position="1"/>
        <end position="21"/>
    </location>
</feature>
<dbReference type="SUPFAM" id="SSF159501">
    <property type="entry name" value="EreA/ChaN-like"/>
    <property type="match status" value="1"/>
</dbReference>
<dbReference type="Pfam" id="PF04187">
    <property type="entry name" value="Cofac_haem_bdg"/>
    <property type="match status" value="1"/>
</dbReference>
<dbReference type="InterPro" id="IPR007314">
    <property type="entry name" value="Cofac_haem-bd_dom"/>
</dbReference>
<sequence>MIQTMHLKAALLLSTSTFLMQGCVTTNQDKTLSHSIVTLHDYTLYDANKKQQIDIKKLVSHLNNADVIFVGEYHTHSASHRLQANILPLIYRQNPNLTLSFEQFTRDKQYVLEQYIKNEIGEQTLIKQANAWDNYQSDYRPLVEFAKQYKLTTVAANTPLSVVRCVARKGPEYINTFDKQHQNWVAKDITTSSQAYQDKFIEAMSHHAPKTDKKSGPIKLSNSFYAQLARDNTMAESIYKALKSNPANQVVHFNGAFHSNYHLGTVDALKRLDPQLKVAVISPQFIDDAIDWNTGDFIYTIQALPERYVKKENLNKAIKEMMKKRKETQCEL</sequence>
<dbReference type="RefSeq" id="WP_284136061.1">
    <property type="nucleotide sequence ID" value="NZ_JASJUT010000001.1"/>
</dbReference>
<comment type="caution">
    <text evidence="3">The sequence shown here is derived from an EMBL/GenBank/DDBJ whole genome shotgun (WGS) entry which is preliminary data.</text>
</comment>